<protein>
    <submittedName>
        <fullName evidence="2">Uncharacterized protein</fullName>
    </submittedName>
</protein>
<keyword evidence="3" id="KW-1185">Reference proteome</keyword>
<dbReference type="Ensembl" id="ENSCINT00000017823.3">
    <property type="protein sequence ID" value="ENSCINP00000017823.3"/>
    <property type="gene ID" value="ENSCING00000008744.3"/>
</dbReference>
<feature type="region of interest" description="Disordered" evidence="1">
    <location>
        <begin position="177"/>
        <end position="228"/>
    </location>
</feature>
<feature type="compositionally biased region" description="Low complexity" evidence="1">
    <location>
        <begin position="257"/>
        <end position="267"/>
    </location>
</feature>
<dbReference type="HOGENOM" id="CLU_621039_0_0_1"/>
<feature type="compositionally biased region" description="Basic residues" evidence="1">
    <location>
        <begin position="208"/>
        <end position="217"/>
    </location>
</feature>
<evidence type="ECO:0000313" key="2">
    <source>
        <dbReference type="Ensembl" id="ENSCINP00000017823.3"/>
    </source>
</evidence>
<reference evidence="2" key="4">
    <citation type="submission" date="2025-09" db="UniProtKB">
        <authorList>
            <consortium name="Ensembl"/>
        </authorList>
    </citation>
    <scope>IDENTIFICATION</scope>
</reference>
<feature type="region of interest" description="Disordered" evidence="1">
    <location>
        <begin position="248"/>
        <end position="268"/>
    </location>
</feature>
<feature type="compositionally biased region" description="Acidic residues" evidence="1">
    <location>
        <begin position="381"/>
        <end position="390"/>
    </location>
</feature>
<reference evidence="3" key="1">
    <citation type="journal article" date="2002" name="Science">
        <title>The draft genome of Ciona intestinalis: insights into chordate and vertebrate origins.</title>
        <authorList>
            <person name="Dehal P."/>
            <person name="Satou Y."/>
            <person name="Campbell R.K."/>
            <person name="Chapman J."/>
            <person name="Degnan B."/>
            <person name="De Tomaso A."/>
            <person name="Davidson B."/>
            <person name="Di Gregorio A."/>
            <person name="Gelpke M."/>
            <person name="Goodstein D.M."/>
            <person name="Harafuji N."/>
            <person name="Hastings K.E."/>
            <person name="Ho I."/>
            <person name="Hotta K."/>
            <person name="Huang W."/>
            <person name="Kawashima T."/>
            <person name="Lemaire P."/>
            <person name="Martinez D."/>
            <person name="Meinertzhagen I.A."/>
            <person name="Necula S."/>
            <person name="Nonaka M."/>
            <person name="Putnam N."/>
            <person name="Rash S."/>
            <person name="Saiga H."/>
            <person name="Satake M."/>
            <person name="Terry A."/>
            <person name="Yamada L."/>
            <person name="Wang H.G."/>
            <person name="Awazu S."/>
            <person name="Azumi K."/>
            <person name="Boore J."/>
            <person name="Branno M."/>
            <person name="Chin-Bow S."/>
            <person name="DeSantis R."/>
            <person name="Doyle S."/>
            <person name="Francino P."/>
            <person name="Keys D.N."/>
            <person name="Haga S."/>
            <person name="Hayashi H."/>
            <person name="Hino K."/>
            <person name="Imai K.S."/>
            <person name="Inaba K."/>
            <person name="Kano S."/>
            <person name="Kobayashi K."/>
            <person name="Kobayashi M."/>
            <person name="Lee B.I."/>
            <person name="Makabe K.W."/>
            <person name="Manohar C."/>
            <person name="Matassi G."/>
            <person name="Medina M."/>
            <person name="Mochizuki Y."/>
            <person name="Mount S."/>
            <person name="Morishita T."/>
            <person name="Miura S."/>
            <person name="Nakayama A."/>
            <person name="Nishizaka S."/>
            <person name="Nomoto H."/>
            <person name="Ohta F."/>
            <person name="Oishi K."/>
            <person name="Rigoutsos I."/>
            <person name="Sano M."/>
            <person name="Sasaki A."/>
            <person name="Sasakura Y."/>
            <person name="Shoguchi E."/>
            <person name="Shin-i T."/>
            <person name="Spagnuolo A."/>
            <person name="Stainier D."/>
            <person name="Suzuki M.M."/>
            <person name="Tassy O."/>
            <person name="Takatori N."/>
            <person name="Tokuoka M."/>
            <person name="Yagi K."/>
            <person name="Yoshizaki F."/>
            <person name="Wada S."/>
            <person name="Zhang C."/>
            <person name="Hyatt P.D."/>
            <person name="Larimer F."/>
            <person name="Detter C."/>
            <person name="Doggett N."/>
            <person name="Glavina T."/>
            <person name="Hawkins T."/>
            <person name="Richardson P."/>
            <person name="Lucas S."/>
            <person name="Kohara Y."/>
            <person name="Levine M."/>
            <person name="Satoh N."/>
            <person name="Rokhsar D.S."/>
        </authorList>
    </citation>
    <scope>NUCLEOTIDE SEQUENCE [LARGE SCALE GENOMIC DNA]</scope>
</reference>
<name>F6T107_CIOIN</name>
<feature type="compositionally biased region" description="Acidic residues" evidence="1">
    <location>
        <begin position="184"/>
        <end position="203"/>
    </location>
</feature>
<proteinExistence type="predicted"/>
<reference evidence="2" key="2">
    <citation type="journal article" date="2008" name="Genome Biol.">
        <title>Improved genome assembly and evidence-based global gene model set for the chordate Ciona intestinalis: new insight into intron and operon populations.</title>
        <authorList>
            <person name="Satou Y."/>
            <person name="Mineta K."/>
            <person name="Ogasawara M."/>
            <person name="Sasakura Y."/>
            <person name="Shoguchi E."/>
            <person name="Ueno K."/>
            <person name="Yamada L."/>
            <person name="Matsumoto J."/>
            <person name="Wasserscheid J."/>
            <person name="Dewar K."/>
            <person name="Wiley G.B."/>
            <person name="Macmil S.L."/>
            <person name="Roe B.A."/>
            <person name="Zeller R.W."/>
            <person name="Hastings K.E."/>
            <person name="Lemaire P."/>
            <person name="Lindquist E."/>
            <person name="Endo T."/>
            <person name="Hotta K."/>
            <person name="Inaba K."/>
        </authorList>
    </citation>
    <scope>NUCLEOTIDE SEQUENCE [LARGE SCALE GENOMIC DNA]</scope>
    <source>
        <strain evidence="2">wild type</strain>
    </source>
</reference>
<accession>F6T107</accession>
<evidence type="ECO:0000313" key="3">
    <source>
        <dbReference type="Proteomes" id="UP000008144"/>
    </source>
</evidence>
<sequence>MKARKAAAASNTRPTLLSTQPHGVVANTRSHIFSATTFPVYFPVVTEPCNKTSTPITATQVRPTTPGYVRVNATLPLERVQWVSHPGTPHGVRATTAKVVSVAKSSALHNHTVVGPGHIITPALKTAPVVHRETRSTSKVTLNSVNQGVKGKIILKIKTAGSAISLKVDADVIKKEFNRSPSSNEEDEDHESEEDDSGSEDSDEPKKSSKKSKKKRSISSGCSSDSEVDICKPNKRWCPEDLDTGQSGIKFHENKSDPPQSSASSTSMLVKANTTSPVFGVSPYSVNVEPSTSVTTVHRNLTTSSLFNQKTNPSFAFNPSTCSWQMNKSIVVSTHVATPTNTEANNRFIRPASKFQSTSKGKSLQHMQELARTNMIHSDDSAEDSSDDDSTVITTTASEKESDSETEPMVRNTRSMQAALANQAKLNLISQKSTTFRQSDV</sequence>
<dbReference type="AlphaFoldDB" id="F6T107"/>
<dbReference type="Proteomes" id="UP000008144">
    <property type="component" value="Chromosome 7"/>
</dbReference>
<evidence type="ECO:0000256" key="1">
    <source>
        <dbReference type="SAM" id="MobiDB-lite"/>
    </source>
</evidence>
<dbReference type="InParanoid" id="F6T107"/>
<organism evidence="2 3">
    <name type="scientific">Ciona intestinalis</name>
    <name type="common">Transparent sea squirt</name>
    <name type="synonym">Ascidia intestinalis</name>
    <dbReference type="NCBI Taxonomy" id="7719"/>
    <lineage>
        <taxon>Eukaryota</taxon>
        <taxon>Metazoa</taxon>
        <taxon>Chordata</taxon>
        <taxon>Tunicata</taxon>
        <taxon>Ascidiacea</taxon>
        <taxon>Phlebobranchia</taxon>
        <taxon>Cionidae</taxon>
        <taxon>Ciona</taxon>
    </lineage>
</organism>
<reference evidence="2" key="3">
    <citation type="submission" date="2025-08" db="UniProtKB">
        <authorList>
            <consortium name="Ensembl"/>
        </authorList>
    </citation>
    <scope>IDENTIFICATION</scope>
</reference>
<dbReference type="GeneTree" id="ENSGT00390000012923"/>
<dbReference type="EMBL" id="EAAA01002476">
    <property type="status" value="NOT_ANNOTATED_CDS"/>
    <property type="molecule type" value="Genomic_DNA"/>
</dbReference>
<feature type="region of interest" description="Disordered" evidence="1">
    <location>
        <begin position="377"/>
        <end position="415"/>
    </location>
</feature>